<protein>
    <recommendedName>
        <fullName evidence="1">NadR/Ttd14 AAA domain-containing protein</fullName>
    </recommendedName>
</protein>
<dbReference type="Gene3D" id="2.40.320.10">
    <property type="entry name" value="Hypothetical Protein Pfu-838710-001"/>
    <property type="match status" value="1"/>
</dbReference>
<dbReference type="PANTHER" id="PTHR34932:SF1">
    <property type="entry name" value="TRPL TRANSLOCATION DEFECT PROTEIN 14"/>
    <property type="match status" value="1"/>
</dbReference>
<sequence>MFTRVRGVFRVFPCQISLQSVVKFSRSTMEKERKIYKIVLTGGPCGGKTTGQARLATFFENLGYKVYMVGEMATYLLSGGVKFSDLNEEASYFFQVNLLKTLLQAEETFFTLAEYCPKKCLVICDRGAMDPTAYLGEGQWDQMRKEYGFDNVALRDKRYDQVIHMETAANGAEEFYTGLQGNITRNESCAFAIKQDNKTKQAWVGHPYFDIIDNSTDFEGKIKRMISTIADRLGIAIGDRLAKNSVKRKFLVEELLDENLFPPFEDFEVKHDYMTTTSDGTKARLRKRGQNGMYTYMQTICRPEITNQVVTTRTPITSKQYNLLLAQRDPTRSQIVKKRRCFLWQNLYYQMDIYREPPNDRCKGLILLETYTTLPGNELPLPDFLKISKEVTGDKNYSMYNLSKI</sequence>
<dbReference type="Gene3D" id="3.40.50.300">
    <property type="entry name" value="P-loop containing nucleotide triphosphate hydrolases"/>
    <property type="match status" value="1"/>
</dbReference>
<organism evidence="2 3">
    <name type="scientific">Patiria miniata</name>
    <name type="common">Bat star</name>
    <name type="synonym">Asterina miniata</name>
    <dbReference type="NCBI Taxonomy" id="46514"/>
    <lineage>
        <taxon>Eukaryota</taxon>
        <taxon>Metazoa</taxon>
        <taxon>Echinodermata</taxon>
        <taxon>Eleutherozoa</taxon>
        <taxon>Asterozoa</taxon>
        <taxon>Asteroidea</taxon>
        <taxon>Valvatacea</taxon>
        <taxon>Valvatida</taxon>
        <taxon>Asterinidae</taxon>
        <taxon>Patiria</taxon>
    </lineage>
</organism>
<dbReference type="SUPFAM" id="SSF55154">
    <property type="entry name" value="CYTH-like phosphatases"/>
    <property type="match status" value="1"/>
</dbReference>
<dbReference type="OrthoDB" id="6375174at2759"/>
<dbReference type="EnsemblMetazoa" id="XM_038203764.1">
    <property type="protein sequence ID" value="XP_038059692.1"/>
    <property type="gene ID" value="LOC119730742"/>
</dbReference>
<proteinExistence type="predicted"/>
<dbReference type="InterPro" id="IPR038727">
    <property type="entry name" value="NadR/Ttd14_AAA_dom"/>
</dbReference>
<dbReference type="GO" id="GO:0035091">
    <property type="term" value="F:phosphatidylinositol binding"/>
    <property type="evidence" value="ECO:0007669"/>
    <property type="project" value="TreeGrafter"/>
</dbReference>
<dbReference type="Pfam" id="PF13521">
    <property type="entry name" value="AAA_28"/>
    <property type="match status" value="1"/>
</dbReference>
<dbReference type="GeneID" id="119730742"/>
<dbReference type="InterPro" id="IPR053227">
    <property type="entry name" value="TRPL-trafficking_regulator"/>
</dbReference>
<evidence type="ECO:0000313" key="2">
    <source>
        <dbReference type="EnsemblMetazoa" id="XP_038059692.1"/>
    </source>
</evidence>
<dbReference type="SUPFAM" id="SSF52540">
    <property type="entry name" value="P-loop containing nucleoside triphosphate hydrolases"/>
    <property type="match status" value="1"/>
</dbReference>
<dbReference type="GO" id="GO:0005525">
    <property type="term" value="F:GTP binding"/>
    <property type="evidence" value="ECO:0007669"/>
    <property type="project" value="TreeGrafter"/>
</dbReference>
<evidence type="ECO:0000313" key="3">
    <source>
        <dbReference type="Proteomes" id="UP000887568"/>
    </source>
</evidence>
<dbReference type="OMA" id="THGKQDE"/>
<reference evidence="2" key="1">
    <citation type="submission" date="2022-11" db="UniProtKB">
        <authorList>
            <consortium name="EnsemblMetazoa"/>
        </authorList>
    </citation>
    <scope>IDENTIFICATION</scope>
</reference>
<accession>A0A914A748</accession>
<dbReference type="Proteomes" id="UP000887568">
    <property type="component" value="Unplaced"/>
</dbReference>
<keyword evidence="3" id="KW-1185">Reference proteome</keyword>
<dbReference type="RefSeq" id="XP_038059692.1">
    <property type="nucleotide sequence ID" value="XM_038203764.1"/>
</dbReference>
<dbReference type="PANTHER" id="PTHR34932">
    <property type="entry name" value="TRPL TRANSLOCATION DEFECT PROTEIN 14"/>
    <property type="match status" value="1"/>
</dbReference>
<dbReference type="InterPro" id="IPR033469">
    <property type="entry name" value="CYTH-like_dom_sf"/>
</dbReference>
<dbReference type="InterPro" id="IPR027417">
    <property type="entry name" value="P-loop_NTPase"/>
</dbReference>
<dbReference type="AlphaFoldDB" id="A0A914A748"/>
<dbReference type="GO" id="GO:0070300">
    <property type="term" value="F:phosphatidic acid binding"/>
    <property type="evidence" value="ECO:0007669"/>
    <property type="project" value="TreeGrafter"/>
</dbReference>
<name>A0A914A748_PATMI</name>
<feature type="domain" description="NadR/Ttd14 AAA" evidence="1">
    <location>
        <begin position="37"/>
        <end position="219"/>
    </location>
</feature>
<evidence type="ECO:0000259" key="1">
    <source>
        <dbReference type="Pfam" id="PF13521"/>
    </source>
</evidence>